<dbReference type="GO" id="GO:0004725">
    <property type="term" value="F:protein tyrosine phosphatase activity"/>
    <property type="evidence" value="ECO:0007669"/>
    <property type="project" value="UniProtKB-EC"/>
</dbReference>
<evidence type="ECO:0000259" key="5">
    <source>
        <dbReference type="PROSITE" id="PS50056"/>
    </source>
</evidence>
<proteinExistence type="inferred from homology"/>
<evidence type="ECO:0000256" key="1">
    <source>
        <dbReference type="ARBA" id="ARBA00008601"/>
    </source>
</evidence>
<evidence type="ECO:0000256" key="4">
    <source>
        <dbReference type="ARBA" id="ARBA00022912"/>
    </source>
</evidence>
<reference evidence="6" key="1">
    <citation type="submission" date="2016-03" db="EMBL/GenBank/DDBJ databases">
        <title>Updated assembly of Pseudogymnoascus destructans, the fungus causing white-nose syndrome of bats.</title>
        <authorList>
            <person name="Palmer J.M."/>
            <person name="Drees K.P."/>
            <person name="Foster J.T."/>
            <person name="Lindner D.L."/>
        </authorList>
    </citation>
    <scope>NUCLEOTIDE SEQUENCE [LARGE SCALE GENOMIC DNA]</scope>
    <source>
        <strain evidence="6">20631-21</strain>
    </source>
</reference>
<dbReference type="InterPro" id="IPR000387">
    <property type="entry name" value="Tyr_Pase_dom"/>
</dbReference>
<dbReference type="EMBL" id="KV441390">
    <property type="protein sequence ID" value="OAF60866.1"/>
    <property type="molecule type" value="Genomic_DNA"/>
</dbReference>
<keyword evidence="4" id="KW-0904">Protein phosphatase</keyword>
<gene>
    <name evidence="6" type="ORF">VC83_02384</name>
</gene>
<evidence type="ECO:0000256" key="3">
    <source>
        <dbReference type="ARBA" id="ARBA00022801"/>
    </source>
</evidence>
<dbReference type="GeneID" id="36285467"/>
<dbReference type="AlphaFoldDB" id="A0A177AFH6"/>
<dbReference type="PANTHER" id="PTHR45848">
    <property type="entry name" value="DUAL SPECIFICITY PROTEIN PHOSPHATASE 12 FAMILY MEMBER"/>
    <property type="match status" value="1"/>
</dbReference>
<evidence type="ECO:0000313" key="6">
    <source>
        <dbReference type="EMBL" id="OAF60866.1"/>
    </source>
</evidence>
<dbReference type="Pfam" id="PF00782">
    <property type="entry name" value="DSPc"/>
    <property type="match status" value="1"/>
</dbReference>
<feature type="domain" description="Tyrosine specific protein phosphatases" evidence="5">
    <location>
        <begin position="1"/>
        <end position="58"/>
    </location>
</feature>
<dbReference type="OrthoDB" id="10252009at2759"/>
<organism evidence="6">
    <name type="scientific">Pseudogymnoascus destructans</name>
    <dbReference type="NCBI Taxonomy" id="655981"/>
    <lineage>
        <taxon>Eukaryota</taxon>
        <taxon>Fungi</taxon>
        <taxon>Dikarya</taxon>
        <taxon>Ascomycota</taxon>
        <taxon>Pezizomycotina</taxon>
        <taxon>Leotiomycetes</taxon>
        <taxon>Thelebolales</taxon>
        <taxon>Thelebolaceae</taxon>
        <taxon>Pseudogymnoascus</taxon>
    </lineage>
</organism>
<dbReference type="InterPro" id="IPR029021">
    <property type="entry name" value="Prot-tyrosine_phosphatase-like"/>
</dbReference>
<dbReference type="PROSITE" id="PS50056">
    <property type="entry name" value="TYR_PHOSPHATASE_2"/>
    <property type="match status" value="1"/>
</dbReference>
<sequence>MGSINEAIFGCTGEGSQPPGRVLVQCEMGISRSSTMVIAYMMRKLGKGRDELLAQLKDIWPRARPNSNFMAQLEIWEKVGYDVWEDEAGEVPKPEYAAYIAQRAAYLKARGLTGDEGKRPWTFVIYKSRFSIIPFSYTSIKTLAPYSNDVITFSDAVHNLQVHGYSPR</sequence>
<dbReference type="Gene3D" id="3.90.190.10">
    <property type="entry name" value="Protein tyrosine phosphatase superfamily"/>
    <property type="match status" value="1"/>
</dbReference>
<dbReference type="EC" id="3.1.3.48" evidence="2"/>
<dbReference type="eggNOG" id="KOG1716">
    <property type="taxonomic scope" value="Eukaryota"/>
</dbReference>
<keyword evidence="3" id="KW-0378">Hydrolase</keyword>
<accession>A0A177AFH6</accession>
<dbReference type="VEuPathDB" id="FungiDB:GMDG_07878"/>
<dbReference type="Proteomes" id="UP000077154">
    <property type="component" value="Unassembled WGS sequence"/>
</dbReference>
<dbReference type="InterPro" id="IPR000340">
    <property type="entry name" value="Dual-sp_phosphatase_cat-dom"/>
</dbReference>
<name>A0A177AFH6_9PEZI</name>
<protein>
    <recommendedName>
        <fullName evidence="2">protein-tyrosine-phosphatase</fullName>
        <ecNumber evidence="2">3.1.3.48</ecNumber>
    </recommendedName>
</protein>
<dbReference type="PANTHER" id="PTHR45848:SF4">
    <property type="entry name" value="DUAL SPECIFICITY PROTEIN PHOSPHATASE 12"/>
    <property type="match status" value="1"/>
</dbReference>
<dbReference type="SUPFAM" id="SSF52799">
    <property type="entry name" value="(Phosphotyrosine protein) phosphatases II"/>
    <property type="match status" value="1"/>
</dbReference>
<dbReference type="GO" id="GO:0008138">
    <property type="term" value="F:protein tyrosine/serine/threonine phosphatase activity"/>
    <property type="evidence" value="ECO:0007669"/>
    <property type="project" value="TreeGrafter"/>
</dbReference>
<dbReference type="RefSeq" id="XP_024326147.1">
    <property type="nucleotide sequence ID" value="XM_024466050.1"/>
</dbReference>
<comment type="similarity">
    <text evidence="1">Belongs to the protein-tyrosine phosphatase family. Non-receptor class dual specificity subfamily.</text>
</comment>
<evidence type="ECO:0000256" key="2">
    <source>
        <dbReference type="ARBA" id="ARBA00013064"/>
    </source>
</evidence>